<dbReference type="AlphaFoldDB" id="A0A839RX45"/>
<comment type="caution">
    <text evidence="1">The sequence shown here is derived from an EMBL/GenBank/DDBJ whole genome shotgun (WGS) entry which is preliminary data.</text>
</comment>
<dbReference type="RefSeq" id="WP_246381289.1">
    <property type="nucleotide sequence ID" value="NZ_JACHWU010000001.1"/>
</dbReference>
<accession>A0A839RX45</accession>
<evidence type="ECO:0000313" key="2">
    <source>
        <dbReference type="Proteomes" id="UP000550714"/>
    </source>
</evidence>
<reference evidence="1 2" key="1">
    <citation type="submission" date="2020-08" db="EMBL/GenBank/DDBJ databases">
        <title>Genomic Encyclopedia of Type Strains, Phase III (KMG-III): the genomes of soil and plant-associated and newly described type strains.</title>
        <authorList>
            <person name="Whitman W."/>
        </authorList>
    </citation>
    <scope>NUCLEOTIDE SEQUENCE [LARGE SCALE GENOMIC DNA]</scope>
    <source>
        <strain evidence="1 2">CECT 8577</strain>
    </source>
</reference>
<sequence>MFTESGHATTSGSVRFASIHPIGERSEVSGYDVDPDTLVSTGDTFVSLADGAGEAVAEFSGSAAVHAEDNDGFAAAGKAGSLATLWEYHVDDLNKRTAVAGELLRDAADGYGRMEDAVLDTLPELHSEA</sequence>
<organism evidence="1 2">
    <name type="scientific">Prauserella isguenensis</name>
    <dbReference type="NCBI Taxonomy" id="1470180"/>
    <lineage>
        <taxon>Bacteria</taxon>
        <taxon>Bacillati</taxon>
        <taxon>Actinomycetota</taxon>
        <taxon>Actinomycetes</taxon>
        <taxon>Pseudonocardiales</taxon>
        <taxon>Pseudonocardiaceae</taxon>
        <taxon>Prauserella</taxon>
    </lineage>
</organism>
<gene>
    <name evidence="1" type="ORF">FHS23_000619</name>
</gene>
<dbReference type="EMBL" id="JACHWU010000001">
    <property type="protein sequence ID" value="MBB3049624.1"/>
    <property type="molecule type" value="Genomic_DNA"/>
</dbReference>
<protein>
    <recommendedName>
        <fullName evidence="3">Excreted virulence factor EspC (Type VII ESX diderm)</fullName>
    </recommendedName>
</protein>
<name>A0A839RX45_9PSEU</name>
<proteinExistence type="predicted"/>
<dbReference type="Proteomes" id="UP000550714">
    <property type="component" value="Unassembled WGS sequence"/>
</dbReference>
<keyword evidence="2" id="KW-1185">Reference proteome</keyword>
<evidence type="ECO:0000313" key="1">
    <source>
        <dbReference type="EMBL" id="MBB3049624.1"/>
    </source>
</evidence>
<evidence type="ECO:0008006" key="3">
    <source>
        <dbReference type="Google" id="ProtNLM"/>
    </source>
</evidence>